<dbReference type="OrthoDB" id="3431233at2"/>
<proteinExistence type="predicted"/>
<gene>
    <name evidence="2" type="ORF">SAMN05216266_10555</name>
</gene>
<keyword evidence="1" id="KW-1133">Transmembrane helix</keyword>
<evidence type="ECO:0008006" key="4">
    <source>
        <dbReference type="Google" id="ProtNLM"/>
    </source>
</evidence>
<keyword evidence="1" id="KW-0472">Membrane</keyword>
<sequence length="224" mass="23262">MTTIATTRTRLGAVAVALAPAVMFAALVSHPYLARLPDAPAVAEAVAENTTRWGFVHLLTSVGSALIALAFLAVRAHLRNAGEDRFSAWALPFTIIGSALYGLVPGLEFAPMAAARADGDAAAAQAILEPWLIAILATSVFIFAIGTFGFARAIADSQILSRPWTRLVVGALVVLAVSRFVPLGAVQFYVQAPAGLVALWPLANQMWRAPAIAPAVPGSPVTAG</sequence>
<evidence type="ECO:0000313" key="2">
    <source>
        <dbReference type="EMBL" id="SFB12349.1"/>
    </source>
</evidence>
<reference evidence="3" key="1">
    <citation type="submission" date="2016-10" db="EMBL/GenBank/DDBJ databases">
        <authorList>
            <person name="Varghese N."/>
            <person name="Submissions S."/>
        </authorList>
    </citation>
    <scope>NUCLEOTIDE SEQUENCE [LARGE SCALE GENOMIC DNA]</scope>
    <source>
        <strain evidence="3">CGMCC 4.3568</strain>
    </source>
</reference>
<feature type="transmembrane region" description="Helical" evidence="1">
    <location>
        <begin position="12"/>
        <end position="33"/>
    </location>
</feature>
<dbReference type="EMBL" id="FOKG01000005">
    <property type="protein sequence ID" value="SFB12349.1"/>
    <property type="molecule type" value="Genomic_DNA"/>
</dbReference>
<keyword evidence="3" id="KW-1185">Reference proteome</keyword>
<evidence type="ECO:0000256" key="1">
    <source>
        <dbReference type="SAM" id="Phobius"/>
    </source>
</evidence>
<feature type="transmembrane region" description="Helical" evidence="1">
    <location>
        <begin position="167"/>
        <end position="190"/>
    </location>
</feature>
<name>A0A1I0YG69_9PSEU</name>
<evidence type="ECO:0000313" key="3">
    <source>
        <dbReference type="Proteomes" id="UP000243799"/>
    </source>
</evidence>
<feature type="transmembrane region" description="Helical" evidence="1">
    <location>
        <begin position="131"/>
        <end position="155"/>
    </location>
</feature>
<feature type="transmembrane region" description="Helical" evidence="1">
    <location>
        <begin position="86"/>
        <end position="104"/>
    </location>
</feature>
<dbReference type="AlphaFoldDB" id="A0A1I0YG69"/>
<accession>A0A1I0YG69</accession>
<feature type="transmembrane region" description="Helical" evidence="1">
    <location>
        <begin position="53"/>
        <end position="74"/>
    </location>
</feature>
<dbReference type="STRING" id="490629.SAMN05216266_10555"/>
<dbReference type="Proteomes" id="UP000243799">
    <property type="component" value="Unassembled WGS sequence"/>
</dbReference>
<dbReference type="RefSeq" id="WP_143101810.1">
    <property type="nucleotide sequence ID" value="NZ_FOKG01000005.1"/>
</dbReference>
<organism evidence="2 3">
    <name type="scientific">Amycolatopsis marina</name>
    <dbReference type="NCBI Taxonomy" id="490629"/>
    <lineage>
        <taxon>Bacteria</taxon>
        <taxon>Bacillati</taxon>
        <taxon>Actinomycetota</taxon>
        <taxon>Actinomycetes</taxon>
        <taxon>Pseudonocardiales</taxon>
        <taxon>Pseudonocardiaceae</taxon>
        <taxon>Amycolatopsis</taxon>
    </lineage>
</organism>
<keyword evidence="1" id="KW-0812">Transmembrane</keyword>
<protein>
    <recommendedName>
        <fullName evidence="4">DUF4386 domain-containing protein</fullName>
    </recommendedName>
</protein>